<evidence type="ECO:0000259" key="1">
    <source>
        <dbReference type="Pfam" id="PF11575"/>
    </source>
</evidence>
<sequence length="271" mass="31445">MKNEYIQRLDELFNIHLLEPNGAFYSMPATDLLHESNMRNFIDQYALVIKALDDTATAAYLASWFLAMATGLQYMVSVQNKALDFSLENVIVHMSPKSEGSYTRISFQLRSWTETKAPVSDEKRQGWRTDVLSRLYGETLRPLLECISAVTGFNVGQMWGQLPTKFHHFITNLLEQTTSSEEKQRVIDDFHFLQHELSPSVFGRSKNPFDVKVRLIEHIEDPTKQMRMKNVCCRYFRTEGAQYCYTCPLMKEEDRAARRTKHRAEIIQANA</sequence>
<name>A0A0F7EHA1_BRELA</name>
<reference evidence="2" key="1">
    <citation type="submission" date="2015-03" db="EMBL/GenBank/DDBJ databases">
        <title>MIGS Cultured Bacterial/Archaeal sample from Brevibacillus laterosporus.</title>
        <authorList>
            <person name="Zeng D."/>
            <person name="Zhu L."/>
            <person name="Dong G."/>
            <person name="Ye W."/>
            <person name="Ren D."/>
            <person name="Wu L."/>
            <person name="Xu J."/>
            <person name="Li G."/>
            <person name="Guo L."/>
        </authorList>
    </citation>
    <scope>NUCLEOTIDE SEQUENCE</scope>
    <source>
        <strain evidence="2">B9</strain>
    </source>
</reference>
<dbReference type="GO" id="GO:0051537">
    <property type="term" value="F:2 iron, 2 sulfur cluster binding"/>
    <property type="evidence" value="ECO:0007669"/>
    <property type="project" value="InterPro"/>
</dbReference>
<dbReference type="Pfam" id="PF11575">
    <property type="entry name" value="FhuF_C"/>
    <property type="match status" value="1"/>
</dbReference>
<dbReference type="InterPro" id="IPR024726">
    <property type="entry name" value="FhuF_C"/>
</dbReference>
<proteinExistence type="predicted"/>
<organism evidence="2">
    <name type="scientific">Brevibacillus laterosporus</name>
    <name type="common">Bacillus laterosporus</name>
    <dbReference type="NCBI Taxonomy" id="1465"/>
    <lineage>
        <taxon>Bacteria</taxon>
        <taxon>Bacillati</taxon>
        <taxon>Bacillota</taxon>
        <taxon>Bacilli</taxon>
        <taxon>Bacillales</taxon>
        <taxon>Paenibacillaceae</taxon>
        <taxon>Brevibacillus</taxon>
    </lineage>
</organism>
<feature type="domain" description="Ferric siderophore reductase C-terminal" evidence="1">
    <location>
        <begin position="231"/>
        <end position="249"/>
    </location>
</feature>
<accession>A0A0F7EHA1</accession>
<protein>
    <recommendedName>
        <fullName evidence="1">Ferric siderophore reductase C-terminal domain-containing protein</fullName>
    </recommendedName>
</protein>
<gene>
    <name evidence="2" type="ORF">EX87_14195</name>
</gene>
<dbReference type="RefSeq" id="WP_031413808.1">
    <property type="nucleotide sequence ID" value="NZ_CP011074.1"/>
</dbReference>
<evidence type="ECO:0000313" key="2">
    <source>
        <dbReference type="EMBL" id="AKF94672.1"/>
    </source>
</evidence>
<dbReference type="AlphaFoldDB" id="A0A0F7EHA1"/>
<dbReference type="EMBL" id="CP011074">
    <property type="protein sequence ID" value="AKF94672.1"/>
    <property type="molecule type" value="Genomic_DNA"/>
</dbReference>